<evidence type="ECO:0000256" key="1">
    <source>
        <dbReference type="ARBA" id="ARBA00001935"/>
    </source>
</evidence>
<dbReference type="InterPro" id="IPR008972">
    <property type="entry name" value="Cupredoxin"/>
</dbReference>
<proteinExistence type="inferred from homology"/>
<feature type="transmembrane region" description="Helical" evidence="11">
    <location>
        <begin position="56"/>
        <end position="74"/>
    </location>
</feature>
<dbReference type="Pfam" id="PF00116">
    <property type="entry name" value="COX2"/>
    <property type="match status" value="1"/>
</dbReference>
<evidence type="ECO:0000256" key="4">
    <source>
        <dbReference type="ARBA" id="ARBA00012949"/>
    </source>
</evidence>
<feature type="non-terminal residue" evidence="13">
    <location>
        <position position="1"/>
    </location>
</feature>
<keyword evidence="5" id="KW-0460">Magnesium</keyword>
<dbReference type="InterPro" id="IPR045187">
    <property type="entry name" value="CcO_II"/>
</dbReference>
<dbReference type="AlphaFoldDB" id="A0A836EBY2"/>
<dbReference type="EC" id="7.1.1.9" evidence="4"/>
<gene>
    <name evidence="13" type="primary">Coii_0</name>
    <name evidence="13" type="ORF">G6Z75_0004334</name>
</gene>
<organism evidence="13 14">
    <name type="scientific">Acromyrmex insinuator</name>
    <dbReference type="NCBI Taxonomy" id="230686"/>
    <lineage>
        <taxon>Eukaryota</taxon>
        <taxon>Metazoa</taxon>
        <taxon>Ecdysozoa</taxon>
        <taxon>Arthropoda</taxon>
        <taxon>Hexapoda</taxon>
        <taxon>Insecta</taxon>
        <taxon>Pterygota</taxon>
        <taxon>Neoptera</taxon>
        <taxon>Endopterygota</taxon>
        <taxon>Hymenoptera</taxon>
        <taxon>Apocrita</taxon>
        <taxon>Aculeata</taxon>
        <taxon>Formicoidea</taxon>
        <taxon>Formicidae</taxon>
        <taxon>Myrmicinae</taxon>
        <taxon>Acromyrmex</taxon>
    </lineage>
</organism>
<evidence type="ECO:0000256" key="11">
    <source>
        <dbReference type="SAM" id="Phobius"/>
    </source>
</evidence>
<dbReference type="GO" id="GO:0004129">
    <property type="term" value="F:cytochrome-c oxidase activity"/>
    <property type="evidence" value="ECO:0007669"/>
    <property type="project" value="UniProtKB-EC"/>
</dbReference>
<feature type="non-terminal residue" evidence="13">
    <location>
        <position position="130"/>
    </location>
</feature>
<evidence type="ECO:0000256" key="10">
    <source>
        <dbReference type="ARBA" id="ARBA00049512"/>
    </source>
</evidence>
<dbReference type="Gene3D" id="2.60.40.420">
    <property type="entry name" value="Cupredoxins - blue copper proteins"/>
    <property type="match status" value="1"/>
</dbReference>
<accession>A0A836EBY2</accession>
<evidence type="ECO:0000256" key="8">
    <source>
        <dbReference type="ARBA" id="ARBA00023136"/>
    </source>
</evidence>
<reference evidence="13" key="1">
    <citation type="submission" date="2020-02" db="EMBL/GenBank/DDBJ databases">
        <title>Relaxed selection underlies rapid genomic changes in the transitions from sociality to social parasitism in ants.</title>
        <authorList>
            <person name="Bi X."/>
        </authorList>
    </citation>
    <scope>NUCLEOTIDE SEQUENCE</scope>
    <source>
        <strain evidence="13">BGI-DK2013a</strain>
        <tissue evidence="13">Whole body</tissue>
    </source>
</reference>
<evidence type="ECO:0000256" key="5">
    <source>
        <dbReference type="ARBA" id="ARBA00022842"/>
    </source>
</evidence>
<keyword evidence="11" id="KW-0812">Transmembrane</keyword>
<comment type="catalytic activity">
    <reaction evidence="10">
        <text>4 Fe(II)-[cytochrome c] + O2 + 8 H(+)(in) = 4 Fe(III)-[cytochrome c] + 2 H2O + 4 H(+)(out)</text>
        <dbReference type="Rhea" id="RHEA:11436"/>
        <dbReference type="Rhea" id="RHEA-COMP:10350"/>
        <dbReference type="Rhea" id="RHEA-COMP:14399"/>
        <dbReference type="ChEBI" id="CHEBI:15377"/>
        <dbReference type="ChEBI" id="CHEBI:15378"/>
        <dbReference type="ChEBI" id="CHEBI:15379"/>
        <dbReference type="ChEBI" id="CHEBI:29033"/>
        <dbReference type="ChEBI" id="CHEBI:29034"/>
        <dbReference type="EC" id="7.1.1.9"/>
    </reaction>
    <physiologicalReaction direction="left-to-right" evidence="10">
        <dbReference type="Rhea" id="RHEA:11437"/>
    </physiologicalReaction>
</comment>
<name>A0A836EBY2_9HYME</name>
<evidence type="ECO:0000256" key="9">
    <source>
        <dbReference type="ARBA" id="ARBA00031389"/>
    </source>
</evidence>
<comment type="subcellular location">
    <subcellularLocation>
        <location evidence="2">Mitochondrion membrane</location>
        <topology evidence="2">Multi-pass membrane protein</topology>
    </subcellularLocation>
</comment>
<sequence>SGIIGSAIIMLIRLELGFCRNLINNDQIYNSLIINYAFIIIFFIVILFIIEGFGNFYFTSATIIIAIPTGIKIFRDILRNQNSTPSRLNQTLLLIRRPGVFFGQCSEICGINYSFIPIAIEATNLINFKN</sequence>
<evidence type="ECO:0000313" key="13">
    <source>
        <dbReference type="EMBL" id="KAG5309041.1"/>
    </source>
</evidence>
<dbReference type="PROSITE" id="PS50857">
    <property type="entry name" value="COX2_CUA"/>
    <property type="match status" value="1"/>
</dbReference>
<dbReference type="InterPro" id="IPR036927">
    <property type="entry name" value="Cyt_c_oxase-like_su1_sf"/>
</dbReference>
<evidence type="ECO:0000256" key="2">
    <source>
        <dbReference type="ARBA" id="ARBA00004225"/>
    </source>
</evidence>
<feature type="transmembrane region" description="Helical" evidence="11">
    <location>
        <begin position="28"/>
        <end position="50"/>
    </location>
</feature>
<keyword evidence="11" id="KW-1133">Transmembrane helix</keyword>
<dbReference type="PANTHER" id="PTHR22888:SF9">
    <property type="entry name" value="CYTOCHROME C OXIDASE SUBUNIT 2"/>
    <property type="match status" value="1"/>
</dbReference>
<keyword evidence="8 11" id="KW-0472">Membrane</keyword>
<dbReference type="GO" id="GO:0005507">
    <property type="term" value="F:copper ion binding"/>
    <property type="evidence" value="ECO:0007669"/>
    <property type="project" value="InterPro"/>
</dbReference>
<evidence type="ECO:0000313" key="14">
    <source>
        <dbReference type="Proteomes" id="UP000667349"/>
    </source>
</evidence>
<dbReference type="SUPFAM" id="SSF49503">
    <property type="entry name" value="Cupredoxins"/>
    <property type="match status" value="1"/>
</dbReference>
<evidence type="ECO:0000256" key="3">
    <source>
        <dbReference type="ARBA" id="ARBA00007866"/>
    </source>
</evidence>
<dbReference type="GO" id="GO:0031966">
    <property type="term" value="C:mitochondrial membrane"/>
    <property type="evidence" value="ECO:0007669"/>
    <property type="project" value="UniProtKB-SubCell"/>
</dbReference>
<keyword evidence="14" id="KW-1185">Reference proteome</keyword>
<dbReference type="GO" id="GO:0042773">
    <property type="term" value="P:ATP synthesis coupled electron transport"/>
    <property type="evidence" value="ECO:0007669"/>
    <property type="project" value="TreeGrafter"/>
</dbReference>
<keyword evidence="6" id="KW-0186">Copper</keyword>
<evidence type="ECO:0000256" key="6">
    <source>
        <dbReference type="ARBA" id="ARBA00023008"/>
    </source>
</evidence>
<comment type="cofactor">
    <cofactor evidence="1">
        <name>Cu cation</name>
        <dbReference type="ChEBI" id="CHEBI:23378"/>
    </cofactor>
</comment>
<protein>
    <recommendedName>
        <fullName evidence="4">cytochrome-c oxidase</fullName>
        <ecNumber evidence="4">7.1.1.9</ecNumber>
    </recommendedName>
    <alternativeName>
        <fullName evidence="9">Cytochrome c oxidase polypeptide II</fullName>
    </alternativeName>
</protein>
<feature type="domain" description="Cytochrome oxidase subunit II copper A binding" evidence="12">
    <location>
        <begin position="26"/>
        <end position="130"/>
    </location>
</feature>
<dbReference type="Proteomes" id="UP000667349">
    <property type="component" value="Unassembled WGS sequence"/>
</dbReference>
<dbReference type="InterPro" id="IPR002429">
    <property type="entry name" value="CcO_II-like_C"/>
</dbReference>
<keyword evidence="7" id="KW-0496">Mitochondrion</keyword>
<evidence type="ECO:0000259" key="12">
    <source>
        <dbReference type="PROSITE" id="PS50857"/>
    </source>
</evidence>
<dbReference type="Gene3D" id="1.20.210.10">
    <property type="entry name" value="Cytochrome c oxidase-like, subunit I domain"/>
    <property type="match status" value="1"/>
</dbReference>
<dbReference type="PANTHER" id="PTHR22888">
    <property type="entry name" value="CYTOCHROME C OXIDASE, SUBUNIT II"/>
    <property type="match status" value="1"/>
</dbReference>
<dbReference type="SUPFAM" id="SSF81442">
    <property type="entry name" value="Cytochrome c oxidase subunit I-like"/>
    <property type="match status" value="1"/>
</dbReference>
<dbReference type="EMBL" id="JAANHZ010000631">
    <property type="protein sequence ID" value="KAG5309041.1"/>
    <property type="molecule type" value="Genomic_DNA"/>
</dbReference>
<comment type="similarity">
    <text evidence="3">Belongs to the cytochrome c oxidase subunit 2 family.</text>
</comment>
<evidence type="ECO:0000256" key="7">
    <source>
        <dbReference type="ARBA" id="ARBA00023128"/>
    </source>
</evidence>
<comment type="caution">
    <text evidence="13">The sequence shown here is derived from an EMBL/GenBank/DDBJ whole genome shotgun (WGS) entry which is preliminary data.</text>
</comment>